<evidence type="ECO:0000256" key="4">
    <source>
        <dbReference type="ARBA" id="ARBA00022692"/>
    </source>
</evidence>
<evidence type="ECO:0000256" key="12">
    <source>
        <dbReference type="ARBA" id="ARBA00023235"/>
    </source>
</evidence>
<evidence type="ECO:0000256" key="14">
    <source>
        <dbReference type="SAM" id="Phobius"/>
    </source>
</evidence>
<evidence type="ECO:0000256" key="1">
    <source>
        <dbReference type="ARBA" id="ARBA00004141"/>
    </source>
</evidence>
<keyword evidence="4 13" id="KW-0812">Transmembrane</keyword>
<accession>A0ABR2N2Y0</accession>
<evidence type="ECO:0000256" key="10">
    <source>
        <dbReference type="ARBA" id="ARBA00023166"/>
    </source>
</evidence>
<organism evidence="16 17">
    <name type="scientific">Platanthera guangdongensis</name>
    <dbReference type="NCBI Taxonomy" id="2320717"/>
    <lineage>
        <taxon>Eukaryota</taxon>
        <taxon>Viridiplantae</taxon>
        <taxon>Streptophyta</taxon>
        <taxon>Embryophyta</taxon>
        <taxon>Tracheophyta</taxon>
        <taxon>Spermatophyta</taxon>
        <taxon>Magnoliopsida</taxon>
        <taxon>Liliopsida</taxon>
        <taxon>Asparagales</taxon>
        <taxon>Orchidaceae</taxon>
        <taxon>Orchidoideae</taxon>
        <taxon>Orchideae</taxon>
        <taxon>Orchidinae</taxon>
        <taxon>Platanthera</taxon>
    </lineage>
</organism>
<dbReference type="PANTHER" id="PTHR14207">
    <property type="entry name" value="STEROL ISOMERASE"/>
    <property type="match status" value="1"/>
</dbReference>
<feature type="transmembrane region" description="Helical" evidence="14">
    <location>
        <begin position="29"/>
        <end position="48"/>
    </location>
</feature>
<keyword evidence="6 13" id="KW-1133">Transmembrane helix</keyword>
<feature type="domain" description="EXPERA" evidence="15">
    <location>
        <begin position="57"/>
        <end position="199"/>
    </location>
</feature>
<evidence type="ECO:0000313" key="17">
    <source>
        <dbReference type="Proteomes" id="UP001412067"/>
    </source>
</evidence>
<evidence type="ECO:0000256" key="3">
    <source>
        <dbReference type="ARBA" id="ARBA00022516"/>
    </source>
</evidence>
<keyword evidence="3" id="KW-0444">Lipid biosynthesis</keyword>
<evidence type="ECO:0000256" key="2">
    <source>
        <dbReference type="ARBA" id="ARBA00008337"/>
    </source>
</evidence>
<keyword evidence="11" id="KW-0753">Steroid metabolism</keyword>
<evidence type="ECO:0000256" key="9">
    <source>
        <dbReference type="ARBA" id="ARBA00023136"/>
    </source>
</evidence>
<dbReference type="InterPro" id="IPR033118">
    <property type="entry name" value="EXPERA"/>
</dbReference>
<evidence type="ECO:0000256" key="5">
    <source>
        <dbReference type="ARBA" id="ARBA00022955"/>
    </source>
</evidence>
<keyword evidence="7" id="KW-0756">Sterol biosynthesis</keyword>
<feature type="transmembrane region" description="Helical" evidence="14">
    <location>
        <begin position="114"/>
        <end position="138"/>
    </location>
</feature>
<evidence type="ECO:0000256" key="7">
    <source>
        <dbReference type="ARBA" id="ARBA00023011"/>
    </source>
</evidence>
<dbReference type="Proteomes" id="UP001412067">
    <property type="component" value="Unassembled WGS sequence"/>
</dbReference>
<keyword evidence="9 13" id="KW-0472">Membrane</keyword>
<keyword evidence="12" id="KW-0413">Isomerase</keyword>
<comment type="similarity">
    <text evidence="2">Belongs to the EBP family.</text>
</comment>
<proteinExistence type="inferred from homology"/>
<evidence type="ECO:0000259" key="15">
    <source>
        <dbReference type="PROSITE" id="PS51751"/>
    </source>
</evidence>
<protein>
    <submittedName>
        <fullName evidence="16">3-beta-hydroxysteroid-Delta(8),Delta(7)-isomerase</fullName>
    </submittedName>
</protein>
<sequence length="221" mass="25065">MMASSDHPYVPSDLQLPGYVPLSFSQSEILVPYIVSSLVVLTTVWVLSGRSPKLSKMDRLRMCWWTFTGLTHIIVEGYFAFVPDFFKKKTPFYLAELWKEYSKGDSRYVGRHSAVVALEGFTAAVEGPACFLAVYAIASSKSYSYILQFAICLGQLYGCVIYFGTAYLEGDNYSVSPFYYWAYYIIANSFWIVIPTLIAIRSWKKIVTPSESAKKTKKKTK</sequence>
<feature type="transmembrane region" description="Helical" evidence="14">
    <location>
        <begin position="180"/>
        <end position="200"/>
    </location>
</feature>
<evidence type="ECO:0000256" key="13">
    <source>
        <dbReference type="PROSITE-ProRule" id="PRU01087"/>
    </source>
</evidence>
<feature type="transmembrane region" description="Helical" evidence="14">
    <location>
        <begin position="60"/>
        <end position="81"/>
    </location>
</feature>
<evidence type="ECO:0000256" key="6">
    <source>
        <dbReference type="ARBA" id="ARBA00022989"/>
    </source>
</evidence>
<dbReference type="EMBL" id="JBBWWR010000002">
    <property type="protein sequence ID" value="KAK8970144.1"/>
    <property type="molecule type" value="Genomic_DNA"/>
</dbReference>
<evidence type="ECO:0000256" key="8">
    <source>
        <dbReference type="ARBA" id="ARBA00023098"/>
    </source>
</evidence>
<reference evidence="16 17" key="1">
    <citation type="journal article" date="2022" name="Nat. Plants">
        <title>Genomes of leafy and leafless Platanthera orchids illuminate the evolution of mycoheterotrophy.</title>
        <authorList>
            <person name="Li M.H."/>
            <person name="Liu K.W."/>
            <person name="Li Z."/>
            <person name="Lu H.C."/>
            <person name="Ye Q.L."/>
            <person name="Zhang D."/>
            <person name="Wang J.Y."/>
            <person name="Li Y.F."/>
            <person name="Zhong Z.M."/>
            <person name="Liu X."/>
            <person name="Yu X."/>
            <person name="Liu D.K."/>
            <person name="Tu X.D."/>
            <person name="Liu B."/>
            <person name="Hao Y."/>
            <person name="Liao X.Y."/>
            <person name="Jiang Y.T."/>
            <person name="Sun W.H."/>
            <person name="Chen J."/>
            <person name="Chen Y.Q."/>
            <person name="Ai Y."/>
            <person name="Zhai J.W."/>
            <person name="Wu S.S."/>
            <person name="Zhou Z."/>
            <person name="Hsiao Y.Y."/>
            <person name="Wu W.L."/>
            <person name="Chen Y.Y."/>
            <person name="Lin Y.F."/>
            <person name="Hsu J.L."/>
            <person name="Li C.Y."/>
            <person name="Wang Z.W."/>
            <person name="Zhao X."/>
            <person name="Zhong W.Y."/>
            <person name="Ma X.K."/>
            <person name="Ma L."/>
            <person name="Huang J."/>
            <person name="Chen G.Z."/>
            <person name="Huang M.Z."/>
            <person name="Huang L."/>
            <person name="Peng D.H."/>
            <person name="Luo Y.B."/>
            <person name="Zou S.Q."/>
            <person name="Chen S.P."/>
            <person name="Lan S."/>
            <person name="Tsai W.C."/>
            <person name="Van de Peer Y."/>
            <person name="Liu Z.J."/>
        </authorList>
    </citation>
    <scope>NUCLEOTIDE SEQUENCE [LARGE SCALE GENOMIC DNA]</scope>
    <source>
        <strain evidence="16">Lor288</strain>
    </source>
</reference>
<keyword evidence="17" id="KW-1185">Reference proteome</keyword>
<dbReference type="PANTHER" id="PTHR14207:SF0">
    <property type="entry name" value="3-BETA-HYDROXYSTEROID-DELTA(8),DELTA(7)-ISOMERASE"/>
    <property type="match status" value="1"/>
</dbReference>
<dbReference type="InterPro" id="IPR007905">
    <property type="entry name" value="EBP"/>
</dbReference>
<comment type="subcellular location">
    <subcellularLocation>
        <location evidence="1">Membrane</location>
        <topology evidence="1">Multi-pass membrane protein</topology>
    </subcellularLocation>
</comment>
<comment type="caution">
    <text evidence="16">The sequence shown here is derived from an EMBL/GenBank/DDBJ whole genome shotgun (WGS) entry which is preliminary data.</text>
</comment>
<name>A0ABR2N2Y0_9ASPA</name>
<evidence type="ECO:0000256" key="11">
    <source>
        <dbReference type="ARBA" id="ARBA00023221"/>
    </source>
</evidence>
<feature type="transmembrane region" description="Helical" evidence="14">
    <location>
        <begin position="145"/>
        <end position="168"/>
    </location>
</feature>
<dbReference type="Pfam" id="PF05241">
    <property type="entry name" value="EBP"/>
    <property type="match status" value="1"/>
</dbReference>
<gene>
    <name evidence="16" type="ORF">KSP40_PGU019606</name>
</gene>
<keyword evidence="5" id="KW-0752">Steroid biosynthesis</keyword>
<keyword evidence="8" id="KW-0443">Lipid metabolism</keyword>
<dbReference type="PROSITE" id="PS51751">
    <property type="entry name" value="EXPERA"/>
    <property type="match status" value="1"/>
</dbReference>
<evidence type="ECO:0000313" key="16">
    <source>
        <dbReference type="EMBL" id="KAK8970144.1"/>
    </source>
</evidence>
<keyword evidence="10" id="KW-1207">Sterol metabolism</keyword>